<accession>F9RJ10</accession>
<dbReference type="AlphaFoldDB" id="F9RJ10"/>
<evidence type="ECO:0000313" key="2">
    <source>
        <dbReference type="Proteomes" id="UP000004349"/>
    </source>
</evidence>
<reference evidence="1 2" key="1">
    <citation type="journal article" date="2012" name="Int. J. Syst. Evol. Microbiol.">
        <title>Vibrio caribbeanicus sp. nov., isolated from the marine sponge Scleritoderma cyanea.</title>
        <authorList>
            <person name="Hoffmann M."/>
            <person name="Monday S.R."/>
            <person name="Allard M.W."/>
            <person name="Strain E.A."/>
            <person name="Whittaker P."/>
            <person name="Naum M."/>
            <person name="McCarthy P.J."/>
            <person name="Lopez J.V."/>
            <person name="Fischer M."/>
            <person name="Brown E.W."/>
        </authorList>
    </citation>
    <scope>NUCLEOTIDE SEQUENCE [LARGE SCALE GENOMIC DNA]</scope>
    <source>
        <strain evidence="1 2">LMG 19158</strain>
    </source>
</reference>
<name>F9RJ10_9VIBR</name>
<dbReference type="Proteomes" id="UP000004349">
    <property type="component" value="Unassembled WGS sequence"/>
</dbReference>
<comment type="caution">
    <text evidence="1">The sequence shown here is derived from an EMBL/GenBank/DDBJ whole genome shotgun (WGS) entry which is preliminary data.</text>
</comment>
<organism evidence="1 2">
    <name type="scientific">Vibrio scophthalmi LMG 19158</name>
    <dbReference type="NCBI Taxonomy" id="870967"/>
    <lineage>
        <taxon>Bacteria</taxon>
        <taxon>Pseudomonadati</taxon>
        <taxon>Pseudomonadota</taxon>
        <taxon>Gammaproteobacteria</taxon>
        <taxon>Vibrionales</taxon>
        <taxon>Vibrionaceae</taxon>
        <taxon>Vibrio</taxon>
    </lineage>
</organism>
<dbReference type="RefSeq" id="WP_005593003.1">
    <property type="nucleotide sequence ID" value="NZ_AFWE01000033.1"/>
</dbReference>
<proteinExistence type="predicted"/>
<sequence length="60" mass="6720">MPTVRISDKRYRELEKKAVDATIKSQKPVPVSAVINALIDEKLKEITAEIVEKNLAKDGK</sequence>
<dbReference type="EMBL" id="AFWE01000033">
    <property type="protein sequence ID" value="EGU41514.1"/>
    <property type="molecule type" value="Genomic_DNA"/>
</dbReference>
<gene>
    <name evidence="1" type="ORF">VIS19158_01794</name>
</gene>
<evidence type="ECO:0000313" key="1">
    <source>
        <dbReference type="EMBL" id="EGU41514.1"/>
    </source>
</evidence>
<protein>
    <submittedName>
        <fullName evidence="1">Uncharacterized protein</fullName>
    </submittedName>
</protein>